<gene>
    <name evidence="2" type="ORF">H7F21_09340</name>
</gene>
<reference evidence="2" key="1">
    <citation type="submission" date="2020-08" db="EMBL/GenBank/DDBJ databases">
        <title>Winogradskyella ouciana sp. nov., isolated from the hadal seawater of the Mariana Trench.</title>
        <authorList>
            <person name="He X."/>
        </authorList>
    </citation>
    <scope>NUCLEOTIDE SEQUENCE [LARGE SCALE GENOMIC DNA]</scope>
    <source>
        <strain evidence="2">KCTC 52348</strain>
    </source>
</reference>
<dbReference type="GO" id="GO:0016747">
    <property type="term" value="F:acyltransferase activity, transferring groups other than amino-acyl groups"/>
    <property type="evidence" value="ECO:0007669"/>
    <property type="project" value="InterPro"/>
</dbReference>
<dbReference type="InterPro" id="IPR051531">
    <property type="entry name" value="N-acetyltransferase"/>
</dbReference>
<dbReference type="SUPFAM" id="SSF55729">
    <property type="entry name" value="Acyl-CoA N-acyltransferases (Nat)"/>
    <property type="match status" value="1"/>
</dbReference>
<comment type="caution">
    <text evidence="2">The sequence shown here is derived from an EMBL/GenBank/DDBJ whole genome shotgun (WGS) entry which is preliminary data.</text>
</comment>
<dbReference type="PANTHER" id="PTHR43792">
    <property type="entry name" value="GNAT FAMILY, PUTATIVE (AFU_ORTHOLOGUE AFUA_3G00765)-RELATED-RELATED"/>
    <property type="match status" value="1"/>
</dbReference>
<sequence length="176" mass="20327">MTVKVKKTIKTQRLYIRPVTTNDAPFILELMNTPKWIQFIGDRNVKTVEEAAIYIKEKAFSQLEKYGYGNNVIIKKDDNVKLGTCGLYHRDDREDPDIGFAFLPEYERKGYAFEASQQLIVAAKEDYGLSELSAYTLEDNTSSRKLLERLGFILKGIGHLPNNDAELLHYHRFLDF</sequence>
<keyword evidence="3" id="KW-1185">Reference proteome</keyword>
<accession>A0A842IU86</accession>
<evidence type="ECO:0000313" key="3">
    <source>
        <dbReference type="Proteomes" id="UP000533900"/>
    </source>
</evidence>
<evidence type="ECO:0000313" key="2">
    <source>
        <dbReference type="EMBL" id="MBC2845293.1"/>
    </source>
</evidence>
<protein>
    <submittedName>
        <fullName evidence="2">GNAT family N-acetyltransferase</fullName>
    </submittedName>
</protein>
<feature type="domain" description="N-acetyltransferase" evidence="1">
    <location>
        <begin position="14"/>
        <end position="175"/>
    </location>
</feature>
<proteinExistence type="predicted"/>
<dbReference type="InterPro" id="IPR000182">
    <property type="entry name" value="GNAT_dom"/>
</dbReference>
<dbReference type="InterPro" id="IPR016181">
    <property type="entry name" value="Acyl_CoA_acyltransferase"/>
</dbReference>
<dbReference type="AlphaFoldDB" id="A0A842IU86"/>
<evidence type="ECO:0000259" key="1">
    <source>
        <dbReference type="PROSITE" id="PS51186"/>
    </source>
</evidence>
<name>A0A842IU86_9FLAO</name>
<dbReference type="EMBL" id="JACLCP010000002">
    <property type="protein sequence ID" value="MBC2845293.1"/>
    <property type="molecule type" value="Genomic_DNA"/>
</dbReference>
<dbReference type="Gene3D" id="3.40.630.30">
    <property type="match status" value="1"/>
</dbReference>
<dbReference type="Pfam" id="PF13302">
    <property type="entry name" value="Acetyltransf_3"/>
    <property type="match status" value="1"/>
</dbReference>
<organism evidence="2 3">
    <name type="scientific">Winogradskyella flava</name>
    <dbReference type="NCBI Taxonomy" id="1884876"/>
    <lineage>
        <taxon>Bacteria</taxon>
        <taxon>Pseudomonadati</taxon>
        <taxon>Bacteroidota</taxon>
        <taxon>Flavobacteriia</taxon>
        <taxon>Flavobacteriales</taxon>
        <taxon>Flavobacteriaceae</taxon>
        <taxon>Winogradskyella</taxon>
    </lineage>
</organism>
<dbReference type="PANTHER" id="PTHR43792:SF1">
    <property type="entry name" value="N-ACETYLTRANSFERASE DOMAIN-CONTAINING PROTEIN"/>
    <property type="match status" value="1"/>
</dbReference>
<dbReference type="PROSITE" id="PS51186">
    <property type="entry name" value="GNAT"/>
    <property type="match status" value="1"/>
</dbReference>
<dbReference type="Proteomes" id="UP000533900">
    <property type="component" value="Unassembled WGS sequence"/>
</dbReference>
<keyword evidence="2" id="KW-0808">Transferase</keyword>